<dbReference type="STRING" id="9009.A0A226N154"/>
<dbReference type="InterPro" id="IPR028082">
    <property type="entry name" value="Peripla_BP_I"/>
</dbReference>
<accession>A0A226N154</accession>
<dbReference type="InterPro" id="IPR001828">
    <property type="entry name" value="ANF_lig-bd_rcpt"/>
</dbReference>
<keyword evidence="2" id="KW-0812">Transmembrane</keyword>
<keyword evidence="7" id="KW-1185">Reference proteome</keyword>
<evidence type="ECO:0000256" key="2">
    <source>
        <dbReference type="ARBA" id="ARBA00022692"/>
    </source>
</evidence>
<evidence type="ECO:0000313" key="7">
    <source>
        <dbReference type="Proteomes" id="UP000198323"/>
    </source>
</evidence>
<comment type="caution">
    <text evidence="6">The sequence shown here is derived from an EMBL/GenBank/DDBJ whole genome shotgun (WGS) entry which is preliminary data.</text>
</comment>
<keyword evidence="4" id="KW-0472">Membrane</keyword>
<evidence type="ECO:0000256" key="3">
    <source>
        <dbReference type="ARBA" id="ARBA00022989"/>
    </source>
</evidence>
<dbReference type="OrthoDB" id="5984008at2759"/>
<sequence length="162" mass="18516">TDAALMYDAVHVVSVAVQQFPQMTVSSLQCNRHKPWRFGTRFMSLIKEAHWEGLTGRITFNKSNGLRTDFDLDVISLKEEGLEKIKLNYEPQNKVYDFMNLRLENEQVGTWDPLSGLNMTENQKGRPANITDSLSNRSLIVTTILVSKYVYISRNTAVWESG</sequence>
<feature type="non-terminal residue" evidence="6">
    <location>
        <position position="1"/>
    </location>
</feature>
<comment type="subcellular location">
    <subcellularLocation>
        <location evidence="1">Membrane</location>
    </subcellularLocation>
</comment>
<dbReference type="Gene3D" id="3.40.50.2300">
    <property type="match status" value="1"/>
</dbReference>
<keyword evidence="3" id="KW-1133">Transmembrane helix</keyword>
<evidence type="ECO:0000259" key="5">
    <source>
        <dbReference type="Pfam" id="PF01094"/>
    </source>
</evidence>
<dbReference type="SUPFAM" id="SSF53822">
    <property type="entry name" value="Periplasmic binding protein-like I"/>
    <property type="match status" value="1"/>
</dbReference>
<organism evidence="6 7">
    <name type="scientific">Callipepla squamata</name>
    <name type="common">Scaled quail</name>
    <dbReference type="NCBI Taxonomy" id="9009"/>
    <lineage>
        <taxon>Eukaryota</taxon>
        <taxon>Metazoa</taxon>
        <taxon>Chordata</taxon>
        <taxon>Craniata</taxon>
        <taxon>Vertebrata</taxon>
        <taxon>Euteleostomi</taxon>
        <taxon>Archelosauria</taxon>
        <taxon>Archosauria</taxon>
        <taxon>Dinosauria</taxon>
        <taxon>Saurischia</taxon>
        <taxon>Theropoda</taxon>
        <taxon>Coelurosauria</taxon>
        <taxon>Aves</taxon>
        <taxon>Neognathae</taxon>
        <taxon>Galloanserae</taxon>
        <taxon>Galliformes</taxon>
        <taxon>Odontophoridae</taxon>
        <taxon>Callipepla</taxon>
    </lineage>
</organism>
<dbReference type="EMBL" id="MCFN01000281">
    <property type="protein sequence ID" value="OXB61304.1"/>
    <property type="molecule type" value="Genomic_DNA"/>
</dbReference>
<protein>
    <recommendedName>
        <fullName evidence="5">Receptor ligand binding region domain-containing protein</fullName>
    </recommendedName>
</protein>
<dbReference type="Proteomes" id="UP000198323">
    <property type="component" value="Unassembled WGS sequence"/>
</dbReference>
<feature type="domain" description="Receptor ligand binding region" evidence="5">
    <location>
        <begin position="3"/>
        <end position="79"/>
    </location>
</feature>
<dbReference type="AlphaFoldDB" id="A0A226N154"/>
<gene>
    <name evidence="6" type="ORF">ASZ78_014341</name>
</gene>
<dbReference type="Pfam" id="PF01094">
    <property type="entry name" value="ANF_receptor"/>
    <property type="match status" value="1"/>
</dbReference>
<reference evidence="6 7" key="1">
    <citation type="submission" date="2016-07" db="EMBL/GenBank/DDBJ databases">
        <title>Disparate Historic Effective Population Sizes Predicted by Modern Levels of Genome Diversity for the Scaled Quail (Callipepla squamata) and the Northern Bobwhite (Colinus virginianus): Inferences from First and Second Generation Draft Genome Assemblies for Sympatric New World Quail.</title>
        <authorList>
            <person name="Oldeschulte D.L."/>
            <person name="Halley Y.A."/>
            <person name="Bhattarai E.K."/>
            <person name="Brashear W.A."/>
            <person name="Hill J."/>
            <person name="Metz R.P."/>
            <person name="Johnson C.D."/>
            <person name="Rollins D."/>
            <person name="Peterson M.J."/>
            <person name="Bickhart D.M."/>
            <person name="Decker J.E."/>
            <person name="Seabury C.M."/>
        </authorList>
    </citation>
    <scope>NUCLEOTIDE SEQUENCE [LARGE SCALE GENOMIC DNA]</scope>
    <source>
        <strain evidence="6 7">Texas</strain>
        <tissue evidence="6">Leg muscle</tissue>
    </source>
</reference>
<name>A0A226N154_CALSU</name>
<proteinExistence type="predicted"/>
<evidence type="ECO:0000313" key="6">
    <source>
        <dbReference type="EMBL" id="OXB61304.1"/>
    </source>
</evidence>
<dbReference type="GO" id="GO:0016020">
    <property type="term" value="C:membrane"/>
    <property type="evidence" value="ECO:0007669"/>
    <property type="project" value="UniProtKB-SubCell"/>
</dbReference>
<evidence type="ECO:0000256" key="4">
    <source>
        <dbReference type="ARBA" id="ARBA00023136"/>
    </source>
</evidence>
<evidence type="ECO:0000256" key="1">
    <source>
        <dbReference type="ARBA" id="ARBA00004370"/>
    </source>
</evidence>